<evidence type="ECO:0000256" key="3">
    <source>
        <dbReference type="ARBA" id="ARBA00023295"/>
    </source>
</evidence>
<dbReference type="Gene3D" id="3.20.20.80">
    <property type="entry name" value="Glycosidases"/>
    <property type="match status" value="1"/>
</dbReference>
<dbReference type="KEGG" id="pdh:B9T62_07040"/>
<keyword evidence="3 4" id="KW-0326">Glycosidase</keyword>
<evidence type="ECO:0000256" key="1">
    <source>
        <dbReference type="ARBA" id="ARBA00010687"/>
    </source>
</evidence>
<dbReference type="InterPro" id="IPR017853">
    <property type="entry name" value="GH"/>
</dbReference>
<evidence type="ECO:0000313" key="5">
    <source>
        <dbReference type="EMBL" id="ASA20573.1"/>
    </source>
</evidence>
<dbReference type="EC" id="3.2.1.89" evidence="4"/>
<dbReference type="PANTHER" id="PTHR34983">
    <property type="entry name" value="ARABINOGALACTAN ENDO-BETA-1,4-GALACTANASE A"/>
    <property type="match status" value="1"/>
</dbReference>
<evidence type="ECO:0000256" key="2">
    <source>
        <dbReference type="ARBA" id="ARBA00022801"/>
    </source>
</evidence>
<dbReference type="Pfam" id="PF07745">
    <property type="entry name" value="Glyco_hydro_53"/>
    <property type="match status" value="1"/>
</dbReference>
<dbReference type="RefSeq" id="WP_087914591.1">
    <property type="nucleotide sequence ID" value="NZ_CP021780.1"/>
</dbReference>
<dbReference type="GO" id="GO:0031218">
    <property type="term" value="F:arabinogalactan endo-1,4-beta-galactosidase activity"/>
    <property type="evidence" value="ECO:0007669"/>
    <property type="project" value="UniProtKB-EC"/>
</dbReference>
<comment type="catalytic activity">
    <reaction evidence="4">
        <text>The enzyme specifically hydrolyzes (1-&gt;4)-beta-D-galactosidic linkages in type I arabinogalactans.</text>
        <dbReference type="EC" id="3.2.1.89"/>
    </reaction>
</comment>
<feature type="chain" id="PRO_5016193510" description="Arabinogalactan endo-beta-1,4-galactanase" evidence="4">
    <location>
        <begin position="30"/>
        <end position="545"/>
    </location>
</feature>
<dbReference type="InterPro" id="IPR011683">
    <property type="entry name" value="Glyco_hydro_53"/>
</dbReference>
<feature type="signal peptide" evidence="4">
    <location>
        <begin position="1"/>
        <end position="29"/>
    </location>
</feature>
<dbReference type="GO" id="GO:0045490">
    <property type="term" value="P:pectin catabolic process"/>
    <property type="evidence" value="ECO:0007669"/>
    <property type="project" value="TreeGrafter"/>
</dbReference>
<dbReference type="OrthoDB" id="9768786at2"/>
<comment type="similarity">
    <text evidence="1 4">Belongs to the glycosyl hydrolase 53 family.</text>
</comment>
<keyword evidence="4" id="KW-0732">Signal</keyword>
<keyword evidence="6" id="KW-1185">Reference proteome</keyword>
<organism evidence="5 6">
    <name type="scientific">Paenibacillus donghaensis</name>
    <dbReference type="NCBI Taxonomy" id="414771"/>
    <lineage>
        <taxon>Bacteria</taxon>
        <taxon>Bacillati</taxon>
        <taxon>Bacillota</taxon>
        <taxon>Bacilli</taxon>
        <taxon>Bacillales</taxon>
        <taxon>Paenibacillaceae</taxon>
        <taxon>Paenibacillus</taxon>
    </lineage>
</organism>
<reference evidence="5 6" key="1">
    <citation type="submission" date="2017-06" db="EMBL/GenBank/DDBJ databases">
        <title>Complete genome sequence of Paenibacillus donghaensis KCTC 13049T isolated from East Sea sediment, South Korea.</title>
        <authorList>
            <person name="Jung B.K."/>
            <person name="Hong S.-J."/>
            <person name="Shin J.-H."/>
        </authorList>
    </citation>
    <scope>NUCLEOTIDE SEQUENCE [LARGE SCALE GENOMIC DNA]</scope>
    <source>
        <strain evidence="5 6">KCTC 13049</strain>
    </source>
</reference>
<gene>
    <name evidence="5" type="ORF">B9T62_07040</name>
</gene>
<dbReference type="GO" id="GO:0015926">
    <property type="term" value="F:glucosidase activity"/>
    <property type="evidence" value="ECO:0007669"/>
    <property type="project" value="InterPro"/>
</dbReference>
<evidence type="ECO:0000256" key="4">
    <source>
        <dbReference type="RuleBase" id="RU361192"/>
    </source>
</evidence>
<keyword evidence="2 4" id="KW-0378">Hydrolase</keyword>
<proteinExistence type="inferred from homology"/>
<dbReference type="PANTHER" id="PTHR34983:SF2">
    <property type="entry name" value="ENDO-BETA-1,4-GALACTANASE"/>
    <property type="match status" value="1"/>
</dbReference>
<dbReference type="EMBL" id="CP021780">
    <property type="protein sequence ID" value="ASA20573.1"/>
    <property type="molecule type" value="Genomic_DNA"/>
</dbReference>
<dbReference type="Proteomes" id="UP000249890">
    <property type="component" value="Chromosome"/>
</dbReference>
<protein>
    <recommendedName>
        <fullName evidence="4">Arabinogalactan endo-beta-1,4-galactanase</fullName>
        <ecNumber evidence="4">3.2.1.89</ecNumber>
    </recommendedName>
</protein>
<accession>A0A2Z2KCC8</accession>
<sequence length="545" mass="59425">MRKWVKVSLLLVCAITLILPNIGSKKAEAAGTFILGGDVSMLNEVEQKGGKFYKGGVQKDALQILSSDGMNYVRLRLWVDPYDSQGNSYGGGTNDLATTIALAKRAKAKGMGIFLDIQLSDHWADPGNQTKPKAWNKLTYSQLITTVHDYTQSVITSMKAENVMPAIVQMGNEIPGGVLWDDGKVGNGLTDFTKLGELLSAGIDGVNDALSSGEDIQIVLHLDHGGDNSLYTWWFDNIIAKGVDFDIIGLSYYPFWHGTMGELSYNLNDISKRYNKDVMIVETAYGFTLDDGDGLGNVFYTTEESVGGYPASPAGQVAYMRDLKEIVQDVPNGHGRGIFWWEPTWLSVEGANWGTEEGALYNNDTGLLSNPWDNQTLFDFDGNALSSLSVFSETTPTNLLTNGSFDANGYTSTPSGWGVWANTTANLSSIKTGQPGVVGDYKLTFWNSEAYKASTYQVKTGLANGTYSLTAWVLNSGGQNSAYIYANSYGGTEKQTALPVSTTSWMKVRIDNIQVTNGQAEIGIYSDANANNWINVDNVKFYKSY</sequence>
<dbReference type="SUPFAM" id="SSF51445">
    <property type="entry name" value="(Trans)glycosidases"/>
    <property type="match status" value="1"/>
</dbReference>
<evidence type="ECO:0000313" key="6">
    <source>
        <dbReference type="Proteomes" id="UP000249890"/>
    </source>
</evidence>
<dbReference type="Gene3D" id="2.60.120.260">
    <property type="entry name" value="Galactose-binding domain-like"/>
    <property type="match status" value="1"/>
</dbReference>
<dbReference type="AlphaFoldDB" id="A0A2Z2KCC8"/>
<name>A0A2Z2KCC8_9BACL</name>